<organism evidence="2 3">
    <name type="scientific">Candidula unifasciata</name>
    <dbReference type="NCBI Taxonomy" id="100452"/>
    <lineage>
        <taxon>Eukaryota</taxon>
        <taxon>Metazoa</taxon>
        <taxon>Spiralia</taxon>
        <taxon>Lophotrochozoa</taxon>
        <taxon>Mollusca</taxon>
        <taxon>Gastropoda</taxon>
        <taxon>Heterobranchia</taxon>
        <taxon>Euthyneura</taxon>
        <taxon>Panpulmonata</taxon>
        <taxon>Eupulmonata</taxon>
        <taxon>Stylommatophora</taxon>
        <taxon>Helicina</taxon>
        <taxon>Helicoidea</taxon>
        <taxon>Geomitridae</taxon>
        <taxon>Candidula</taxon>
    </lineage>
</organism>
<feature type="compositionally biased region" description="Basic and acidic residues" evidence="1">
    <location>
        <begin position="27"/>
        <end position="36"/>
    </location>
</feature>
<evidence type="ECO:0000313" key="2">
    <source>
        <dbReference type="EMBL" id="CAG5134624.1"/>
    </source>
</evidence>
<gene>
    <name evidence="2" type="ORF">CUNI_LOCUS20182</name>
</gene>
<comment type="caution">
    <text evidence="2">The sequence shown here is derived from an EMBL/GenBank/DDBJ whole genome shotgun (WGS) entry which is preliminary data.</text>
</comment>
<sequence>MMRWLKDKKKEKRSNSTSQNDAEKEDDYGFGKEKSAAKSPSSRRQLPPTPATPEEMSPHIYEEIPDLPLCCMPDNEKVLLQNKFGKSKHGNTAGTASEAASASMKPGASQRDDINPYMVVSVDKEVRQTPTEFHRNGTPEVHCDVIVKETHCEILLSRKPKIGTFRLDNAVLSVGGENASERRNIRSNTHLSSHDKRAAADVYIGGSQSAAFSVTSSAFSSSSSASKIQSSGAPSMTLVNVFEKQHPLETSDEASSSNTGENGVITYSSASNFIPRSTKLVFNPLPGKNPCKEAFGSDSSDELRTVGYPSVNEVKQCVNSVSFLSCS</sequence>
<feature type="compositionally biased region" description="Basic residues" evidence="1">
    <location>
        <begin position="1"/>
        <end position="12"/>
    </location>
</feature>
<evidence type="ECO:0000256" key="1">
    <source>
        <dbReference type="SAM" id="MobiDB-lite"/>
    </source>
</evidence>
<dbReference type="EMBL" id="CAJHNH020007423">
    <property type="protein sequence ID" value="CAG5134624.1"/>
    <property type="molecule type" value="Genomic_DNA"/>
</dbReference>
<dbReference type="AlphaFoldDB" id="A0A8S4A091"/>
<keyword evidence="3" id="KW-1185">Reference proteome</keyword>
<dbReference type="OrthoDB" id="6097198at2759"/>
<name>A0A8S4A091_9EUPU</name>
<protein>
    <submittedName>
        <fullName evidence="2">Uncharacterized protein</fullName>
    </submittedName>
</protein>
<evidence type="ECO:0000313" key="3">
    <source>
        <dbReference type="Proteomes" id="UP000678393"/>
    </source>
</evidence>
<accession>A0A8S4A091</accession>
<feature type="region of interest" description="Disordered" evidence="1">
    <location>
        <begin position="87"/>
        <end position="113"/>
    </location>
</feature>
<proteinExistence type="predicted"/>
<dbReference type="Proteomes" id="UP000678393">
    <property type="component" value="Unassembled WGS sequence"/>
</dbReference>
<feature type="region of interest" description="Disordered" evidence="1">
    <location>
        <begin position="1"/>
        <end position="58"/>
    </location>
</feature>
<reference evidence="2" key="1">
    <citation type="submission" date="2021-04" db="EMBL/GenBank/DDBJ databases">
        <authorList>
            <consortium name="Molecular Ecology Group"/>
        </authorList>
    </citation>
    <scope>NUCLEOTIDE SEQUENCE</scope>
</reference>